<accession>A0A3G3K018</accession>
<dbReference type="AlphaFoldDB" id="A0A3G3K018"/>
<dbReference type="CDD" id="cd07812">
    <property type="entry name" value="SRPBCC"/>
    <property type="match status" value="1"/>
</dbReference>
<evidence type="ECO:0000313" key="2">
    <source>
        <dbReference type="Proteomes" id="UP000269097"/>
    </source>
</evidence>
<dbReference type="InterPro" id="IPR023393">
    <property type="entry name" value="START-like_dom_sf"/>
</dbReference>
<proteinExistence type="predicted"/>
<sequence length="165" mass="18850">MARYDTSIEIDAPVELVWTLTQSAERRPEWDGRVQWVELLNAETQKKGTVMRTLGSTWGRPFYFDLETVVFEPCRRCAVVLVGSKGMPFVKGGGTWKYEELGESRCRFRATQNFNAKNSLFGRIADKLFYQPYLERTTEQSLIRLKKVAEADAKQGQTSRGEALG</sequence>
<name>A0A3G3K018_9BACL</name>
<protein>
    <submittedName>
        <fullName evidence="1">SRPBCC family protein</fullName>
    </submittedName>
</protein>
<dbReference type="Gene3D" id="3.30.530.20">
    <property type="match status" value="1"/>
</dbReference>
<evidence type="ECO:0000313" key="1">
    <source>
        <dbReference type="EMBL" id="AYQ73471.1"/>
    </source>
</evidence>
<reference evidence="1 2" key="1">
    <citation type="submission" date="2018-10" db="EMBL/GenBank/DDBJ databases">
        <title>Genome Sequence of Cohnella sp.</title>
        <authorList>
            <person name="Srinivasan S."/>
            <person name="Kim M.K."/>
        </authorList>
    </citation>
    <scope>NUCLEOTIDE SEQUENCE [LARGE SCALE GENOMIC DNA]</scope>
    <source>
        <strain evidence="1 2">18JY8-7</strain>
    </source>
</reference>
<dbReference type="RefSeq" id="WP_123041553.1">
    <property type="nucleotide sequence ID" value="NZ_CP033433.1"/>
</dbReference>
<dbReference type="EMBL" id="CP033433">
    <property type="protein sequence ID" value="AYQ73471.1"/>
    <property type="molecule type" value="Genomic_DNA"/>
</dbReference>
<organism evidence="1 2">
    <name type="scientific">Cohnella candidum</name>
    <dbReference type="NCBI Taxonomy" id="2674991"/>
    <lineage>
        <taxon>Bacteria</taxon>
        <taxon>Bacillati</taxon>
        <taxon>Bacillota</taxon>
        <taxon>Bacilli</taxon>
        <taxon>Bacillales</taxon>
        <taxon>Paenibacillaceae</taxon>
        <taxon>Cohnella</taxon>
    </lineage>
</organism>
<dbReference type="InterPro" id="IPR019587">
    <property type="entry name" value="Polyketide_cyclase/dehydratase"/>
</dbReference>
<dbReference type="SUPFAM" id="SSF55961">
    <property type="entry name" value="Bet v1-like"/>
    <property type="match status" value="1"/>
</dbReference>
<dbReference type="Pfam" id="PF10604">
    <property type="entry name" value="Polyketide_cyc2"/>
    <property type="match status" value="1"/>
</dbReference>
<dbReference type="Proteomes" id="UP000269097">
    <property type="component" value="Chromosome"/>
</dbReference>
<dbReference type="KEGG" id="coh:EAV92_13325"/>
<gene>
    <name evidence="1" type="ORF">EAV92_13325</name>
</gene>
<keyword evidence="2" id="KW-1185">Reference proteome</keyword>